<dbReference type="OrthoDB" id="5141834at2"/>
<accession>A0A542XBM5</accession>
<name>A0A542XBM5_9MICO</name>
<comment type="caution">
    <text evidence="1">The sequence shown here is derived from an EMBL/GenBank/DDBJ whole genome shotgun (WGS) entry which is preliminary data.</text>
</comment>
<gene>
    <name evidence="1" type="ORF">FB554_1381</name>
</gene>
<organism evidence="1 2">
    <name type="scientific">Barrientosiimonas humi</name>
    <dbReference type="NCBI Taxonomy" id="999931"/>
    <lineage>
        <taxon>Bacteria</taxon>
        <taxon>Bacillati</taxon>
        <taxon>Actinomycetota</taxon>
        <taxon>Actinomycetes</taxon>
        <taxon>Micrococcales</taxon>
        <taxon>Dermacoccaceae</taxon>
        <taxon>Barrientosiimonas</taxon>
    </lineage>
</organism>
<dbReference type="AlphaFoldDB" id="A0A542XBM5"/>
<dbReference type="EMBL" id="VFOK01000001">
    <property type="protein sequence ID" value="TQL33239.1"/>
    <property type="molecule type" value="Genomic_DNA"/>
</dbReference>
<evidence type="ECO:0000313" key="2">
    <source>
        <dbReference type="Proteomes" id="UP000318336"/>
    </source>
</evidence>
<evidence type="ECO:0000313" key="1">
    <source>
        <dbReference type="EMBL" id="TQL33239.1"/>
    </source>
</evidence>
<sequence>MTSMPSLPASVRLSLWTTAAFAGHLDLDDAVRRALPDLDAVDGLLEPLRLWGDLGEQVLCVALPRPGQIATMPRSSAELVAAATEAGECVFVPALGGALVPTFEQFGPAGDTGWRVDWTTYDTEPVPVHQLAALDEREIERGLREQLIDVAGELDALDAPPWAGSGLRGEADERTALRLWGLPPGVPPRALRVIQLAGTVAAACELGLEQAPTLDGTTHARRERLLRDLLVNAETALAGATTAGAQTLAGLRHTRS</sequence>
<reference evidence="1 2" key="1">
    <citation type="submission" date="2019-06" db="EMBL/GenBank/DDBJ databases">
        <title>Sequencing the genomes of 1000 actinobacteria strains.</title>
        <authorList>
            <person name="Klenk H.-P."/>
        </authorList>
    </citation>
    <scope>NUCLEOTIDE SEQUENCE [LARGE SCALE GENOMIC DNA]</scope>
    <source>
        <strain evidence="1 2">DSM 24617</strain>
    </source>
</reference>
<proteinExistence type="predicted"/>
<protein>
    <submittedName>
        <fullName evidence="1">Uncharacterized protein</fullName>
    </submittedName>
</protein>
<keyword evidence="2" id="KW-1185">Reference proteome</keyword>
<dbReference type="Proteomes" id="UP000318336">
    <property type="component" value="Unassembled WGS sequence"/>
</dbReference>